<evidence type="ECO:0000259" key="7">
    <source>
        <dbReference type="PROSITE" id="PS50111"/>
    </source>
</evidence>
<dbReference type="Gene3D" id="1.10.287.950">
    <property type="entry name" value="Methyl-accepting chemotaxis protein"/>
    <property type="match status" value="1"/>
</dbReference>
<keyword evidence="3 5" id="KW-0807">Transducer</keyword>
<dbReference type="AlphaFoldDB" id="A0A838XPB1"/>
<keyword evidence="2" id="KW-1003">Cell membrane</keyword>
<keyword evidence="2" id="KW-0997">Cell inner membrane</keyword>
<keyword evidence="6" id="KW-1133">Transmembrane helix</keyword>
<evidence type="ECO:0000313" key="11">
    <source>
        <dbReference type="Proteomes" id="UP000559404"/>
    </source>
</evidence>
<dbReference type="SUPFAM" id="SSF58104">
    <property type="entry name" value="Methyl-accepting chemotaxis protein (MCP) signaling domain"/>
    <property type="match status" value="1"/>
</dbReference>
<name>A0A838XPB1_9HYPH</name>
<keyword evidence="11" id="KW-1185">Reference proteome</keyword>
<dbReference type="Pfam" id="PF00672">
    <property type="entry name" value="HAMP"/>
    <property type="match status" value="1"/>
</dbReference>
<dbReference type="GO" id="GO:0007165">
    <property type="term" value="P:signal transduction"/>
    <property type="evidence" value="ECO:0007669"/>
    <property type="project" value="UniProtKB-KW"/>
</dbReference>
<dbReference type="InterPro" id="IPR004089">
    <property type="entry name" value="MCPsignal_dom"/>
</dbReference>
<dbReference type="GO" id="GO:0005886">
    <property type="term" value="C:plasma membrane"/>
    <property type="evidence" value="ECO:0007669"/>
    <property type="project" value="UniProtKB-SubCell"/>
</dbReference>
<sequence>MATLRISAKIPLLVVAIAAAASLATGIAAYVSSSAQLSEAASNSMVALVHARKEQLSDYLGSIEEDLKLTASNETVVEALAEFDRTYGELGTSPNTALRKAYITGNPNPAGQKHKLDAAADGSDYSKAHARYHPWFRKYLEARGYYDIFLINADGDLVYSVFKENDYATNILGGEWSGSDIGKVFQTVKANPAAGRIGFTDFAPYAPSAGAPASFIATPVLDANGAFSGALIFQMPIDRLNSIMAESSGLGESGETFLVGADFLMRTETRFRKAGEPSTILKRKADTPTVRAALAGQSGAQHIADYRGVPVLSAYIPIEFNGLTWALMAEIDEEEVQRPVVQMRNQILMLGLGVVVLMASVGFLFARTISKPIAAMNVAMASLAEGKLETEIPYTQRSDEIGDMASAVQVFKDNALEVKRLEEQQAEAAARSEAEAREMRERMAQDFEAAIGGIVDTVASAATEMLSAAQTLSSTAEETSSRSATVASAAEEASTNVQAVSGAAEELSSAIAEINRQVSDSQEISQTAVRNVEVTNQRVGELTTAADKIGQVIALITDIAEQTNLLALNATIEAARAGEAGKGFAVVAAEVKELASQTARATEDIGHQIKGIQGATQETVTAIDSIGETIGQIRAVSTAISASVEQQGAATHEIARNIEQVSMGMHDVTSNITGVSSAASETGQSSGQLVEAANELSRQSEMLRTEVTNFLRQVRAA</sequence>
<dbReference type="PANTHER" id="PTHR32089:SF112">
    <property type="entry name" value="LYSOZYME-LIKE PROTEIN-RELATED"/>
    <property type="match status" value="1"/>
</dbReference>
<evidence type="ECO:0000259" key="8">
    <source>
        <dbReference type="PROSITE" id="PS50192"/>
    </source>
</evidence>
<reference evidence="10 11" key="2">
    <citation type="submission" date="2020-08" db="EMBL/GenBank/DDBJ databases">
        <title>Stappia taiwanensis sp. nov., isolated from a coastal thermal spring.</title>
        <authorList>
            <person name="Kampfer P."/>
        </authorList>
    </citation>
    <scope>NUCLEOTIDE SEQUENCE [LARGE SCALE GENOMIC DNA]</scope>
    <source>
        <strain evidence="10 11">DSM 23284</strain>
    </source>
</reference>
<feature type="domain" description="Methyl-accepting transducer" evidence="7">
    <location>
        <begin position="454"/>
        <end position="697"/>
    </location>
</feature>
<feature type="domain" description="T-SNARE coiled-coil homology" evidence="8">
    <location>
        <begin position="613"/>
        <end position="675"/>
    </location>
</feature>
<comment type="subcellular location">
    <subcellularLocation>
        <location evidence="1">Cell inner membrane</location>
        <topology evidence="1">Multi-pass membrane protein</topology>
    </subcellularLocation>
</comment>
<keyword evidence="6" id="KW-0812">Transmembrane</keyword>
<proteinExistence type="inferred from homology"/>
<dbReference type="Gene3D" id="3.30.450.20">
    <property type="entry name" value="PAS domain"/>
    <property type="match status" value="1"/>
</dbReference>
<dbReference type="InterPro" id="IPR000727">
    <property type="entry name" value="T_SNARE_dom"/>
</dbReference>
<evidence type="ECO:0000259" key="9">
    <source>
        <dbReference type="PROSITE" id="PS50885"/>
    </source>
</evidence>
<feature type="domain" description="HAMP" evidence="9">
    <location>
        <begin position="367"/>
        <end position="420"/>
    </location>
</feature>
<evidence type="ECO:0000256" key="2">
    <source>
        <dbReference type="ARBA" id="ARBA00022519"/>
    </source>
</evidence>
<dbReference type="CDD" id="cd06225">
    <property type="entry name" value="HAMP"/>
    <property type="match status" value="1"/>
</dbReference>
<comment type="similarity">
    <text evidence="4">Belongs to the methyl-accepting chemotaxis (MCP) protein family.</text>
</comment>
<dbReference type="Proteomes" id="UP000559404">
    <property type="component" value="Unassembled WGS sequence"/>
</dbReference>
<evidence type="ECO:0000256" key="5">
    <source>
        <dbReference type="PROSITE-ProRule" id="PRU00284"/>
    </source>
</evidence>
<gene>
    <name evidence="10" type="ORF">H1W37_02075</name>
</gene>
<dbReference type="PROSITE" id="PS50111">
    <property type="entry name" value="CHEMOTAXIS_TRANSDUC_2"/>
    <property type="match status" value="1"/>
</dbReference>
<dbReference type="InterPro" id="IPR003660">
    <property type="entry name" value="HAMP_dom"/>
</dbReference>
<evidence type="ECO:0000313" key="10">
    <source>
        <dbReference type="EMBL" id="MBA4610426.1"/>
    </source>
</evidence>
<accession>A0A838XPB1</accession>
<organism evidence="10 11">
    <name type="scientific">Stappia taiwanensis</name>
    <dbReference type="NCBI Taxonomy" id="992267"/>
    <lineage>
        <taxon>Bacteria</taxon>
        <taxon>Pseudomonadati</taxon>
        <taxon>Pseudomonadota</taxon>
        <taxon>Alphaproteobacteria</taxon>
        <taxon>Hyphomicrobiales</taxon>
        <taxon>Stappiaceae</taxon>
        <taxon>Stappia</taxon>
    </lineage>
</organism>
<evidence type="ECO:0000256" key="6">
    <source>
        <dbReference type="SAM" id="Phobius"/>
    </source>
</evidence>
<dbReference type="EMBL" id="JACEON010000002">
    <property type="protein sequence ID" value="MBA4610426.1"/>
    <property type="molecule type" value="Genomic_DNA"/>
</dbReference>
<dbReference type="Gene3D" id="1.10.8.500">
    <property type="entry name" value="HAMP domain in histidine kinase"/>
    <property type="match status" value="1"/>
</dbReference>
<dbReference type="SMART" id="SM00304">
    <property type="entry name" value="HAMP"/>
    <property type="match status" value="1"/>
</dbReference>
<evidence type="ECO:0000256" key="4">
    <source>
        <dbReference type="ARBA" id="ARBA00029447"/>
    </source>
</evidence>
<dbReference type="Pfam" id="PF00015">
    <property type="entry name" value="MCPsignal"/>
    <property type="match status" value="1"/>
</dbReference>
<dbReference type="PANTHER" id="PTHR32089">
    <property type="entry name" value="METHYL-ACCEPTING CHEMOTAXIS PROTEIN MCPB"/>
    <property type="match status" value="1"/>
</dbReference>
<feature type="transmembrane region" description="Helical" evidence="6">
    <location>
        <begin position="347"/>
        <end position="366"/>
    </location>
</feature>
<dbReference type="RefSeq" id="WP_181758630.1">
    <property type="nucleotide sequence ID" value="NZ_BMCR01000002.1"/>
</dbReference>
<keyword evidence="6" id="KW-0472">Membrane</keyword>
<dbReference type="SMART" id="SM00283">
    <property type="entry name" value="MA"/>
    <property type="match status" value="1"/>
</dbReference>
<evidence type="ECO:0000256" key="3">
    <source>
        <dbReference type="ARBA" id="ARBA00023224"/>
    </source>
</evidence>
<evidence type="ECO:0000256" key="1">
    <source>
        <dbReference type="ARBA" id="ARBA00004429"/>
    </source>
</evidence>
<comment type="caution">
    <text evidence="10">The sequence shown here is derived from an EMBL/GenBank/DDBJ whole genome shotgun (WGS) entry which is preliminary data.</text>
</comment>
<dbReference type="PROSITE" id="PS50192">
    <property type="entry name" value="T_SNARE"/>
    <property type="match status" value="1"/>
</dbReference>
<protein>
    <submittedName>
        <fullName evidence="10">Methyl-accepting chemotaxis protein</fullName>
    </submittedName>
</protein>
<reference evidence="10 11" key="1">
    <citation type="submission" date="2020-07" db="EMBL/GenBank/DDBJ databases">
        <authorList>
            <person name="Li M."/>
        </authorList>
    </citation>
    <scope>NUCLEOTIDE SEQUENCE [LARGE SCALE GENOMIC DNA]</scope>
    <source>
        <strain evidence="10 11">DSM 23284</strain>
    </source>
</reference>
<dbReference type="PROSITE" id="PS50885">
    <property type="entry name" value="HAMP"/>
    <property type="match status" value="1"/>
</dbReference>